<reference evidence="2 3" key="1">
    <citation type="submission" date="2018-09" db="EMBL/GenBank/DDBJ databases">
        <title>Altererythrobacter spongiae sp. nov., isolated from a marine sponge.</title>
        <authorList>
            <person name="Zhuang L."/>
            <person name="Luo L."/>
        </authorList>
    </citation>
    <scope>NUCLEOTIDE SEQUENCE [LARGE SCALE GENOMIC DNA]</scope>
    <source>
        <strain evidence="2 3">HN-Y73</strain>
    </source>
</reference>
<proteinExistence type="predicted"/>
<gene>
    <name evidence="2" type="ORF">D6851_11210</name>
</gene>
<sequence length="105" mass="12101">MRRTCVVDGDTFWLDGVKIRIADIDTPEISEPRCDYEYQLGMRATHRLVELLNSGPFELRTIGSRDEDQYGRKLRVVTRGGRSLGDQLVSEGLARTWTGRREPWC</sequence>
<dbReference type="PROSITE" id="PS50830">
    <property type="entry name" value="TNASE_3"/>
    <property type="match status" value="1"/>
</dbReference>
<dbReference type="SUPFAM" id="SSF50199">
    <property type="entry name" value="Staphylococcal nuclease"/>
    <property type="match status" value="1"/>
</dbReference>
<dbReference type="AlphaFoldDB" id="A0A420EJC8"/>
<dbReference type="InterPro" id="IPR016071">
    <property type="entry name" value="Staphylococal_nuclease_OB-fold"/>
</dbReference>
<dbReference type="EMBL" id="RAPF01000005">
    <property type="protein sequence ID" value="RKF20822.1"/>
    <property type="molecule type" value="Genomic_DNA"/>
</dbReference>
<evidence type="ECO:0000313" key="2">
    <source>
        <dbReference type="EMBL" id="RKF20822.1"/>
    </source>
</evidence>
<dbReference type="InterPro" id="IPR035437">
    <property type="entry name" value="SNase_OB-fold_sf"/>
</dbReference>
<dbReference type="Gene3D" id="2.40.50.90">
    <property type="match status" value="1"/>
</dbReference>
<name>A0A420EJC8_9SPHN</name>
<comment type="caution">
    <text evidence="2">The sequence shown here is derived from an EMBL/GenBank/DDBJ whole genome shotgun (WGS) entry which is preliminary data.</text>
</comment>
<dbReference type="Pfam" id="PF00565">
    <property type="entry name" value="SNase"/>
    <property type="match status" value="1"/>
</dbReference>
<feature type="domain" description="TNase-like" evidence="1">
    <location>
        <begin position="1"/>
        <end position="105"/>
    </location>
</feature>
<evidence type="ECO:0000259" key="1">
    <source>
        <dbReference type="PROSITE" id="PS50830"/>
    </source>
</evidence>
<accession>A0A420EJC8</accession>
<protein>
    <submittedName>
        <fullName evidence="2">Thermonuclease family protein</fullName>
    </submittedName>
</protein>
<dbReference type="OrthoDB" id="7469880at2"/>
<evidence type="ECO:0000313" key="3">
    <source>
        <dbReference type="Proteomes" id="UP000284395"/>
    </source>
</evidence>
<dbReference type="Proteomes" id="UP000284395">
    <property type="component" value="Unassembled WGS sequence"/>
</dbReference>
<keyword evidence="3" id="KW-1185">Reference proteome</keyword>
<organism evidence="2 3">
    <name type="scientific">Altericroceibacterium spongiae</name>
    <dbReference type="NCBI Taxonomy" id="2320269"/>
    <lineage>
        <taxon>Bacteria</taxon>
        <taxon>Pseudomonadati</taxon>
        <taxon>Pseudomonadota</taxon>
        <taxon>Alphaproteobacteria</taxon>
        <taxon>Sphingomonadales</taxon>
        <taxon>Erythrobacteraceae</taxon>
        <taxon>Altericroceibacterium</taxon>
    </lineage>
</organism>